<protein>
    <submittedName>
        <fullName evidence="1">Uncharacterized protein</fullName>
    </submittedName>
</protein>
<reference evidence="1" key="3">
    <citation type="submission" date="2025-09" db="UniProtKB">
        <authorList>
            <consortium name="Ensembl"/>
        </authorList>
    </citation>
    <scope>IDENTIFICATION</scope>
</reference>
<proteinExistence type="predicted"/>
<dbReference type="HOGENOM" id="CLU_3142548_0_0_1"/>
<reference evidence="1" key="2">
    <citation type="submission" date="2025-08" db="UniProtKB">
        <authorList>
            <consortium name="Ensembl"/>
        </authorList>
    </citation>
    <scope>IDENTIFICATION</scope>
</reference>
<dbReference type="Proteomes" id="UP000007875">
    <property type="component" value="Unassembled WGS sequence"/>
</dbReference>
<reference evidence="2" key="1">
    <citation type="submission" date="2003-08" db="EMBL/GenBank/DDBJ databases">
        <authorList>
            <person name="Birren B."/>
            <person name="Nusbaum C."/>
            <person name="Abebe A."/>
            <person name="Abouelleil A."/>
            <person name="Adekoya E."/>
            <person name="Ait-zahra M."/>
            <person name="Allen N."/>
            <person name="Allen T."/>
            <person name="An P."/>
            <person name="Anderson M."/>
            <person name="Anderson S."/>
            <person name="Arachchi H."/>
            <person name="Armbruster J."/>
            <person name="Bachantsang P."/>
            <person name="Baldwin J."/>
            <person name="Barry A."/>
            <person name="Bayul T."/>
            <person name="Blitshsteyn B."/>
            <person name="Bloom T."/>
            <person name="Blye J."/>
            <person name="Boguslavskiy L."/>
            <person name="Borowsky M."/>
            <person name="Boukhgalter B."/>
            <person name="Brunache A."/>
            <person name="Butler J."/>
            <person name="Calixte N."/>
            <person name="Calvo S."/>
            <person name="Camarata J."/>
            <person name="Campo K."/>
            <person name="Chang J."/>
            <person name="Cheshatsang Y."/>
            <person name="Citroen M."/>
            <person name="Collymore A."/>
            <person name="Considine T."/>
            <person name="Cook A."/>
            <person name="Cooke P."/>
            <person name="Corum B."/>
            <person name="Cuomo C."/>
            <person name="David R."/>
            <person name="Dawoe T."/>
            <person name="Degray S."/>
            <person name="Dodge S."/>
            <person name="Dooley K."/>
            <person name="Dorje P."/>
            <person name="Dorjee K."/>
            <person name="Dorris L."/>
            <person name="Duffey N."/>
            <person name="Dupes A."/>
            <person name="Elkins T."/>
            <person name="Engels R."/>
            <person name="Erickson J."/>
            <person name="Farina A."/>
            <person name="Faro S."/>
            <person name="Ferreira P."/>
            <person name="Fischer H."/>
            <person name="Fitzgerald M."/>
            <person name="Foley K."/>
            <person name="Gage D."/>
            <person name="Galagan J."/>
            <person name="Gearin G."/>
            <person name="Gnerre S."/>
            <person name="Gnirke A."/>
            <person name="Goyette A."/>
            <person name="Graham J."/>
            <person name="Grandbois E."/>
            <person name="Gyaltsen K."/>
            <person name="Hafez N."/>
            <person name="Hagopian D."/>
            <person name="Hagos B."/>
            <person name="Hall J."/>
            <person name="Hatcher B."/>
            <person name="Heller A."/>
            <person name="Higgins H."/>
            <person name="Honan T."/>
            <person name="Horn A."/>
            <person name="Houde N."/>
            <person name="Hughes L."/>
            <person name="Hulme W."/>
            <person name="Husby E."/>
            <person name="Iliev I."/>
            <person name="Jaffe D."/>
            <person name="Jones C."/>
            <person name="Kamal M."/>
            <person name="Kamat A."/>
            <person name="Kamvysselis M."/>
            <person name="Karlsson E."/>
            <person name="Kells C."/>
            <person name="Kieu A."/>
            <person name="Kisner P."/>
            <person name="Kodira C."/>
            <person name="Kulbokas E."/>
            <person name="Labutti K."/>
            <person name="Lama D."/>
            <person name="Landers T."/>
            <person name="Leger J."/>
            <person name="Levine S."/>
            <person name="Lewis D."/>
            <person name="Lewis T."/>
            <person name="Lindblad-toh K."/>
            <person name="Liu X."/>
            <person name="Lokyitsang T."/>
            <person name="Lokyitsang Y."/>
            <person name="Lucien O."/>
            <person name="Lui A."/>
            <person name="Ma L.J."/>
            <person name="Mabbitt R."/>
            <person name="Macdonald J."/>
            <person name="Maclean C."/>
            <person name="Major J."/>
            <person name="Manning J."/>
            <person name="Marabella R."/>
            <person name="Maru K."/>
            <person name="Matthews C."/>
            <person name="Mauceli E."/>
            <person name="Mccarthy M."/>
            <person name="Mcdonough S."/>
            <person name="Mcghee T."/>
            <person name="Meldrim J."/>
            <person name="Meneus L."/>
            <person name="Mesirov J."/>
            <person name="Mihalev A."/>
            <person name="Mihova T."/>
            <person name="Mikkelsen T."/>
            <person name="Mlenga V."/>
            <person name="Moru K."/>
            <person name="Mozes J."/>
            <person name="Mulrain L."/>
            <person name="Munson G."/>
            <person name="Naylor J."/>
            <person name="Newes C."/>
            <person name="Nguyen C."/>
            <person name="Nguyen N."/>
            <person name="Nguyen T."/>
            <person name="Nicol R."/>
            <person name="Nielsen C."/>
            <person name="Nizzari M."/>
            <person name="Norbu C."/>
            <person name="Norbu N."/>
            <person name="O'donnell P."/>
            <person name="Okoawo O."/>
            <person name="O'leary S."/>
            <person name="Omotosho B."/>
            <person name="O'neill K."/>
            <person name="Osman S."/>
            <person name="Parker S."/>
            <person name="Perrin D."/>
            <person name="Phunkhang P."/>
            <person name="Piqani B."/>
            <person name="Purcell S."/>
            <person name="Rachupka T."/>
            <person name="Ramasamy U."/>
            <person name="Rameau R."/>
            <person name="Ray V."/>
            <person name="Raymond C."/>
            <person name="Retta R."/>
            <person name="Richardson S."/>
            <person name="Rise C."/>
            <person name="Rodriguez J."/>
            <person name="Rogers J."/>
            <person name="Rogov P."/>
            <person name="Rutman M."/>
            <person name="Schupbach R."/>
            <person name="Seaman C."/>
            <person name="Settipalli S."/>
            <person name="Sharpe T."/>
            <person name="Sheridan J."/>
            <person name="Sherpa N."/>
            <person name="Shi J."/>
            <person name="Smirnov S."/>
            <person name="Smith C."/>
            <person name="Sougnez C."/>
            <person name="Spencer B."/>
            <person name="Stalker J."/>
            <person name="Stange-thomann N."/>
            <person name="Stavropoulos S."/>
            <person name="Stetson K."/>
            <person name="Stone C."/>
            <person name="Stone S."/>
            <person name="Stubbs M."/>
            <person name="Talamas J."/>
            <person name="Tchuinga P."/>
            <person name="Tenzing P."/>
            <person name="Tesfaye S."/>
            <person name="Theodore J."/>
            <person name="Thoulutsang Y."/>
            <person name="Topham K."/>
            <person name="Towey S."/>
            <person name="Tsamla T."/>
            <person name="Tsomo N."/>
            <person name="Vallee D."/>
            <person name="Vassiliev H."/>
            <person name="Venkataraman V."/>
            <person name="Vinson J."/>
            <person name="Vo A."/>
            <person name="Wade C."/>
            <person name="Wang S."/>
            <person name="Wangchuk T."/>
            <person name="Wangdi T."/>
            <person name="Whittaker C."/>
            <person name="Wilkinson J."/>
            <person name="Wu Y."/>
            <person name="Wyman D."/>
            <person name="Yadav S."/>
            <person name="Yang S."/>
            <person name="Yang X."/>
            <person name="Yeager S."/>
            <person name="Yee E."/>
            <person name="Young G."/>
            <person name="Zainoun J."/>
            <person name="Zembeck L."/>
            <person name="Zimmer A."/>
            <person name="Zody M."/>
            <person name="Lander E."/>
        </authorList>
    </citation>
    <scope>NUCLEOTIDE SEQUENCE [LARGE SCALE GENOMIC DNA]</scope>
</reference>
<dbReference type="InParanoid" id="H2YLB4"/>
<name>H2YLB4_CIOSA</name>
<sequence length="49" mass="5860">MEINMALCKLVLNLNQQEQSLLMFGEIENAKQMKKLNFYIWNYVHCLNP</sequence>
<dbReference type="AlphaFoldDB" id="H2YLB4"/>
<keyword evidence="2" id="KW-1185">Reference proteome</keyword>
<accession>H2YLB4</accession>
<evidence type="ECO:0000313" key="1">
    <source>
        <dbReference type="Ensembl" id="ENSCSAVP00000006116.1"/>
    </source>
</evidence>
<organism evidence="1 2">
    <name type="scientific">Ciona savignyi</name>
    <name type="common">Pacific transparent sea squirt</name>
    <dbReference type="NCBI Taxonomy" id="51511"/>
    <lineage>
        <taxon>Eukaryota</taxon>
        <taxon>Metazoa</taxon>
        <taxon>Chordata</taxon>
        <taxon>Tunicata</taxon>
        <taxon>Ascidiacea</taxon>
        <taxon>Phlebobranchia</taxon>
        <taxon>Cionidae</taxon>
        <taxon>Ciona</taxon>
    </lineage>
</organism>
<dbReference type="Ensembl" id="ENSCSAVT00000006194.1">
    <property type="protein sequence ID" value="ENSCSAVP00000006116.1"/>
    <property type="gene ID" value="ENSCSAVG00000003654.1"/>
</dbReference>
<evidence type="ECO:0000313" key="2">
    <source>
        <dbReference type="Proteomes" id="UP000007875"/>
    </source>
</evidence>